<evidence type="ECO:0000313" key="1">
    <source>
        <dbReference type="EMBL" id="GGG14463.1"/>
    </source>
</evidence>
<dbReference type="AlphaFoldDB" id="A0A917FYR2"/>
<dbReference type="EMBL" id="BMKR01000072">
    <property type="protein sequence ID" value="GGG14463.1"/>
    <property type="molecule type" value="Genomic_DNA"/>
</dbReference>
<proteinExistence type="predicted"/>
<gene>
    <name evidence="1" type="ORF">GCM10010912_68660</name>
</gene>
<dbReference type="Proteomes" id="UP000637643">
    <property type="component" value="Unassembled WGS sequence"/>
</dbReference>
<name>A0A917FYR2_9BACL</name>
<evidence type="ECO:0000313" key="2">
    <source>
        <dbReference type="Proteomes" id="UP000637643"/>
    </source>
</evidence>
<sequence>MKQIYNVFYEFDDRWHIAGTIEAETKFEAISKVKEASIIEICLKHVVSPDYVRKKMNFDVGETV</sequence>
<reference evidence="1" key="1">
    <citation type="journal article" date="2014" name="Int. J. Syst. Evol. Microbiol.">
        <title>Complete genome sequence of Corynebacterium casei LMG S-19264T (=DSM 44701T), isolated from a smear-ripened cheese.</title>
        <authorList>
            <consortium name="US DOE Joint Genome Institute (JGI-PGF)"/>
            <person name="Walter F."/>
            <person name="Albersmeier A."/>
            <person name="Kalinowski J."/>
            <person name="Ruckert C."/>
        </authorList>
    </citation>
    <scope>NUCLEOTIDE SEQUENCE</scope>
    <source>
        <strain evidence="1">CGMCC 1.16134</strain>
    </source>
</reference>
<protein>
    <submittedName>
        <fullName evidence="1">Uncharacterized protein</fullName>
    </submittedName>
</protein>
<accession>A0A917FYR2</accession>
<organism evidence="1 2">
    <name type="scientific">Paenibacillus albidus</name>
    <dbReference type="NCBI Taxonomy" id="2041023"/>
    <lineage>
        <taxon>Bacteria</taxon>
        <taxon>Bacillati</taxon>
        <taxon>Bacillota</taxon>
        <taxon>Bacilli</taxon>
        <taxon>Bacillales</taxon>
        <taxon>Paenibacillaceae</taxon>
        <taxon>Paenibacillus</taxon>
    </lineage>
</organism>
<keyword evidence="2" id="KW-1185">Reference proteome</keyword>
<reference evidence="1" key="2">
    <citation type="submission" date="2020-09" db="EMBL/GenBank/DDBJ databases">
        <authorList>
            <person name="Sun Q."/>
            <person name="Zhou Y."/>
        </authorList>
    </citation>
    <scope>NUCLEOTIDE SEQUENCE</scope>
    <source>
        <strain evidence="1">CGMCC 1.16134</strain>
    </source>
</reference>
<comment type="caution">
    <text evidence="1">The sequence shown here is derived from an EMBL/GenBank/DDBJ whole genome shotgun (WGS) entry which is preliminary data.</text>
</comment>
<dbReference type="RefSeq" id="WP_189032697.1">
    <property type="nucleotide sequence ID" value="NZ_BMKR01000072.1"/>
</dbReference>